<gene>
    <name evidence="2" type="ORF">MTER_37990</name>
</gene>
<organism evidence="2 3">
    <name type="scientific">Mycolicibacter terrae</name>
    <dbReference type="NCBI Taxonomy" id="1788"/>
    <lineage>
        <taxon>Bacteria</taxon>
        <taxon>Bacillati</taxon>
        <taxon>Actinomycetota</taxon>
        <taxon>Actinomycetes</taxon>
        <taxon>Mycobacteriales</taxon>
        <taxon>Mycobacteriaceae</taxon>
        <taxon>Mycolicibacter</taxon>
    </lineage>
</organism>
<reference evidence="2 3" key="1">
    <citation type="journal article" date="2019" name="Emerg. Microbes Infect.">
        <title>Comprehensive subspecies identification of 175 nontuberculous mycobacteria species based on 7547 genomic profiles.</title>
        <authorList>
            <person name="Matsumoto Y."/>
            <person name="Kinjo T."/>
            <person name="Motooka D."/>
            <person name="Nabeya D."/>
            <person name="Jung N."/>
            <person name="Uechi K."/>
            <person name="Horii T."/>
            <person name="Iida T."/>
            <person name="Fujita J."/>
            <person name="Nakamura S."/>
        </authorList>
    </citation>
    <scope>NUCLEOTIDE SEQUENCE [LARGE SCALE GENOMIC DNA]</scope>
    <source>
        <strain evidence="2 3">JCM 12143</strain>
    </source>
</reference>
<proteinExistence type="predicted"/>
<feature type="compositionally biased region" description="Low complexity" evidence="1">
    <location>
        <begin position="1"/>
        <end position="19"/>
    </location>
</feature>
<evidence type="ECO:0000313" key="2">
    <source>
        <dbReference type="EMBL" id="BBX24388.1"/>
    </source>
</evidence>
<dbReference type="EMBL" id="AP022564">
    <property type="protein sequence ID" value="BBX24388.1"/>
    <property type="molecule type" value="Genomic_DNA"/>
</dbReference>
<keyword evidence="3" id="KW-1185">Reference proteome</keyword>
<sequence>MAIAATSRAATAHGRAKAALSPLDAAGSEVAEAEPSSLPSVTFYLVIRDFDNETREEGPELARAEPSAVAAALQPFRPGHEAVLARLQKALDGAPPRVFDIDDPQILKSKQLLLFADDLSVQFSGYDDVTKEEARYAHYDRPEDPIRFSDVAD</sequence>
<accession>A0AAD1MIC3</accession>
<evidence type="ECO:0000313" key="3">
    <source>
        <dbReference type="Proteomes" id="UP000467636"/>
    </source>
</evidence>
<name>A0AAD1MIC3_9MYCO</name>
<feature type="region of interest" description="Disordered" evidence="1">
    <location>
        <begin position="1"/>
        <end position="32"/>
    </location>
</feature>
<dbReference type="AlphaFoldDB" id="A0AAD1MIC3"/>
<protein>
    <submittedName>
        <fullName evidence="2">Uncharacterized protein</fullName>
    </submittedName>
</protein>
<evidence type="ECO:0000256" key="1">
    <source>
        <dbReference type="SAM" id="MobiDB-lite"/>
    </source>
</evidence>
<dbReference type="Proteomes" id="UP000467636">
    <property type="component" value="Chromosome"/>
</dbReference>